<comment type="caution">
    <text evidence="1">The sequence shown here is derived from an EMBL/GenBank/DDBJ whole genome shotgun (WGS) entry which is preliminary data.</text>
</comment>
<evidence type="ECO:0008006" key="3">
    <source>
        <dbReference type="Google" id="ProtNLM"/>
    </source>
</evidence>
<keyword evidence="2" id="KW-1185">Reference proteome</keyword>
<dbReference type="InterPro" id="IPR007411">
    <property type="entry name" value="EpmC"/>
</dbReference>
<accession>A0A316FX15</accession>
<protein>
    <recommendedName>
        <fullName evidence="3">Elongation factor P hydroxylase</fullName>
    </recommendedName>
</protein>
<proteinExistence type="predicted"/>
<evidence type="ECO:0000313" key="2">
    <source>
        <dbReference type="Proteomes" id="UP000245790"/>
    </source>
</evidence>
<evidence type="ECO:0000313" key="1">
    <source>
        <dbReference type="EMBL" id="PWK53241.1"/>
    </source>
</evidence>
<name>A0A316FX15_9GAMM</name>
<organism evidence="1 2">
    <name type="scientific">Pleionea mediterranea</name>
    <dbReference type="NCBI Taxonomy" id="523701"/>
    <lineage>
        <taxon>Bacteria</taxon>
        <taxon>Pseudomonadati</taxon>
        <taxon>Pseudomonadota</taxon>
        <taxon>Gammaproteobacteria</taxon>
        <taxon>Oceanospirillales</taxon>
        <taxon>Pleioneaceae</taxon>
        <taxon>Pleionea</taxon>
    </lineage>
</organism>
<reference evidence="1 2" key="1">
    <citation type="submission" date="2018-05" db="EMBL/GenBank/DDBJ databases">
        <title>Genomic Encyclopedia of Type Strains, Phase IV (KMG-IV): sequencing the most valuable type-strain genomes for metagenomic binning, comparative biology and taxonomic classification.</title>
        <authorList>
            <person name="Goeker M."/>
        </authorList>
    </citation>
    <scope>NUCLEOTIDE SEQUENCE [LARGE SCALE GENOMIC DNA]</scope>
    <source>
        <strain evidence="1 2">DSM 25350</strain>
    </source>
</reference>
<dbReference type="Proteomes" id="UP000245790">
    <property type="component" value="Unassembled WGS sequence"/>
</dbReference>
<dbReference type="AlphaFoldDB" id="A0A316FX15"/>
<dbReference type="Pfam" id="PF04315">
    <property type="entry name" value="EpmC"/>
    <property type="match status" value="1"/>
</dbReference>
<dbReference type="EMBL" id="QGGU01000003">
    <property type="protein sequence ID" value="PWK53241.1"/>
    <property type="molecule type" value="Genomic_DNA"/>
</dbReference>
<sequence>MSEIDKLKQIKTLFDDLFMPSLNTCLVYGAEEPFYKAADAHHPAQIMSRHDYLSSALHEIAHWCIAGKQRRLQDDFGYWYEPDGRSNQQQALFEQVEVKPQAVEWALAIACCHRFHLSADNLGQQAKPSESFHQAVVAQLQEYWHNGLPERAQQLFEALLGVFRQGKQPLLTHQLLEQV</sequence>
<dbReference type="RefSeq" id="WP_210204852.1">
    <property type="nucleotide sequence ID" value="NZ_QGGU01000003.1"/>
</dbReference>
<gene>
    <name evidence="1" type="ORF">C8D97_10364</name>
</gene>